<evidence type="ECO:0000256" key="2">
    <source>
        <dbReference type="SAM" id="Phobius"/>
    </source>
</evidence>
<dbReference type="EMBL" id="JANKHO010001680">
    <property type="protein sequence ID" value="KAJ3500043.1"/>
    <property type="molecule type" value="Genomic_DNA"/>
</dbReference>
<keyword evidence="2" id="KW-1133">Transmembrane helix</keyword>
<gene>
    <name evidence="3" type="ORF">NLJ89_g9966</name>
</gene>
<feature type="region of interest" description="Disordered" evidence="1">
    <location>
        <begin position="28"/>
        <end position="54"/>
    </location>
</feature>
<keyword evidence="2" id="KW-0812">Transmembrane</keyword>
<sequence>MHPIQTQRSSAQRTPMLLARMSWCVKPRAPPSATQTSQSTSTSDIPAFTSQTIPTTTVEGSQVQAIVTGVSLSTESPVPSDLSSQPTAQSASSNPVTIVVAVLCSLLGLLLIVGLCLFLHRRRRAGKGPAEHEKIQAFNVDEQGRPNPVINTTGLQSGPRTQSYPFLLPTSAATTTTLASSKMSEKKAKYGLRASNSTAATAVSPSASSSSYPSAISYEVQQGIMVQLNALQMHLHHVEAQVARNANGNRDGTEDQEPPPVYVVASNGEGVETPGRREKM</sequence>
<keyword evidence="2" id="KW-0472">Membrane</keyword>
<feature type="compositionally biased region" description="Low complexity" evidence="1">
    <location>
        <begin position="31"/>
        <end position="43"/>
    </location>
</feature>
<organism evidence="3 4">
    <name type="scientific">Agrocybe chaxingu</name>
    <dbReference type="NCBI Taxonomy" id="84603"/>
    <lineage>
        <taxon>Eukaryota</taxon>
        <taxon>Fungi</taxon>
        <taxon>Dikarya</taxon>
        <taxon>Basidiomycota</taxon>
        <taxon>Agaricomycotina</taxon>
        <taxon>Agaricomycetes</taxon>
        <taxon>Agaricomycetidae</taxon>
        <taxon>Agaricales</taxon>
        <taxon>Agaricineae</taxon>
        <taxon>Strophariaceae</taxon>
        <taxon>Agrocybe</taxon>
    </lineage>
</organism>
<evidence type="ECO:0000313" key="4">
    <source>
        <dbReference type="Proteomes" id="UP001148786"/>
    </source>
</evidence>
<reference evidence="3" key="1">
    <citation type="submission" date="2022-07" db="EMBL/GenBank/DDBJ databases">
        <title>Genome Sequence of Agrocybe chaxingu.</title>
        <authorList>
            <person name="Buettner E."/>
        </authorList>
    </citation>
    <scope>NUCLEOTIDE SEQUENCE</scope>
    <source>
        <strain evidence="3">MP-N11</strain>
    </source>
</reference>
<accession>A0A9W8JZK8</accession>
<feature type="region of interest" description="Disordered" evidence="1">
    <location>
        <begin position="247"/>
        <end position="280"/>
    </location>
</feature>
<comment type="caution">
    <text evidence="3">The sequence shown here is derived from an EMBL/GenBank/DDBJ whole genome shotgun (WGS) entry which is preliminary data.</text>
</comment>
<dbReference type="AlphaFoldDB" id="A0A9W8JZK8"/>
<protein>
    <submittedName>
        <fullName evidence="3">Uncharacterized protein</fullName>
    </submittedName>
</protein>
<evidence type="ECO:0000256" key="1">
    <source>
        <dbReference type="SAM" id="MobiDB-lite"/>
    </source>
</evidence>
<dbReference type="Proteomes" id="UP001148786">
    <property type="component" value="Unassembled WGS sequence"/>
</dbReference>
<dbReference type="OrthoDB" id="10478301at2759"/>
<keyword evidence="4" id="KW-1185">Reference proteome</keyword>
<name>A0A9W8JZK8_9AGAR</name>
<feature type="transmembrane region" description="Helical" evidence="2">
    <location>
        <begin position="96"/>
        <end position="119"/>
    </location>
</feature>
<evidence type="ECO:0000313" key="3">
    <source>
        <dbReference type="EMBL" id="KAJ3500043.1"/>
    </source>
</evidence>
<proteinExistence type="predicted"/>